<protein>
    <recommendedName>
        <fullName evidence="5">Ribonuclease VapC</fullName>
        <shortName evidence="5">RNase VapC</shortName>
        <ecNumber evidence="5">3.1.-.-</ecNumber>
    </recommendedName>
    <alternativeName>
        <fullName evidence="5">Toxin VapC</fullName>
    </alternativeName>
</protein>
<dbReference type="GO" id="GO:0000287">
    <property type="term" value="F:magnesium ion binding"/>
    <property type="evidence" value="ECO:0007669"/>
    <property type="project" value="UniProtKB-UniRule"/>
</dbReference>
<dbReference type="Proteomes" id="UP000623067">
    <property type="component" value="Unassembled WGS sequence"/>
</dbReference>
<keyword evidence="1 5" id="KW-1277">Toxin-antitoxin system</keyword>
<dbReference type="GO" id="GO:0004540">
    <property type="term" value="F:RNA nuclease activity"/>
    <property type="evidence" value="ECO:0007669"/>
    <property type="project" value="InterPro"/>
</dbReference>
<evidence type="ECO:0000256" key="2">
    <source>
        <dbReference type="ARBA" id="ARBA00022722"/>
    </source>
</evidence>
<dbReference type="GO" id="GO:0090729">
    <property type="term" value="F:toxin activity"/>
    <property type="evidence" value="ECO:0007669"/>
    <property type="project" value="UniProtKB-KW"/>
</dbReference>
<evidence type="ECO:0000256" key="3">
    <source>
        <dbReference type="ARBA" id="ARBA00022723"/>
    </source>
</evidence>
<dbReference type="Gene3D" id="3.40.50.1010">
    <property type="entry name" value="5'-nuclease"/>
    <property type="match status" value="1"/>
</dbReference>
<comment type="caution">
    <text evidence="7">The sequence shown here is derived from an EMBL/GenBank/DDBJ whole genome shotgun (WGS) entry which is preliminary data.</text>
</comment>
<evidence type="ECO:0000256" key="5">
    <source>
        <dbReference type="HAMAP-Rule" id="MF_00265"/>
    </source>
</evidence>
<proteinExistence type="inferred from homology"/>
<accession>A0A916WSC3</accession>
<dbReference type="HAMAP" id="MF_00265">
    <property type="entry name" value="VapC_Nob1"/>
    <property type="match status" value="1"/>
</dbReference>
<comment type="function">
    <text evidence="5">Toxic component of a toxin-antitoxin (TA) system. An RNase.</text>
</comment>
<comment type="similarity">
    <text evidence="5">Belongs to the PINc/VapC protein family.</text>
</comment>
<keyword evidence="8" id="KW-1185">Reference proteome</keyword>
<evidence type="ECO:0000259" key="6">
    <source>
        <dbReference type="Pfam" id="PF01850"/>
    </source>
</evidence>
<dbReference type="RefSeq" id="WP_188658311.1">
    <property type="nucleotide sequence ID" value="NZ_BMIH01000002.1"/>
</dbReference>
<keyword evidence="5" id="KW-0460">Magnesium</keyword>
<evidence type="ECO:0000256" key="1">
    <source>
        <dbReference type="ARBA" id="ARBA00022649"/>
    </source>
</evidence>
<organism evidence="7 8">
    <name type="scientific">Sphingomonas metalli</name>
    <dbReference type="NCBI Taxonomy" id="1779358"/>
    <lineage>
        <taxon>Bacteria</taxon>
        <taxon>Pseudomonadati</taxon>
        <taxon>Pseudomonadota</taxon>
        <taxon>Alphaproteobacteria</taxon>
        <taxon>Sphingomonadales</taxon>
        <taxon>Sphingomonadaceae</taxon>
        <taxon>Sphingomonas</taxon>
    </lineage>
</organism>
<reference evidence="7" key="1">
    <citation type="journal article" date="2014" name="Int. J. Syst. Evol. Microbiol.">
        <title>Complete genome sequence of Corynebacterium casei LMG S-19264T (=DSM 44701T), isolated from a smear-ripened cheese.</title>
        <authorList>
            <consortium name="US DOE Joint Genome Institute (JGI-PGF)"/>
            <person name="Walter F."/>
            <person name="Albersmeier A."/>
            <person name="Kalinowski J."/>
            <person name="Ruckert C."/>
        </authorList>
    </citation>
    <scope>NUCLEOTIDE SEQUENCE</scope>
    <source>
        <strain evidence="7">CGMCC 1.15330</strain>
    </source>
</reference>
<dbReference type="InterPro" id="IPR022907">
    <property type="entry name" value="VapC_family"/>
</dbReference>
<keyword evidence="4 5" id="KW-0378">Hydrolase</keyword>
<dbReference type="Pfam" id="PF01850">
    <property type="entry name" value="PIN"/>
    <property type="match status" value="1"/>
</dbReference>
<sequence length="128" mass="13955">MIVVDTSALIAIVFNEPDAQQYLDALANADRVVIAAPSVLELRTVLCRKLGRDDMFDADALLALPSLEIADWTADDLGFATDALRRFGGRPASLNFGDCIVYALAKRLDAPLLYKGEDFARTDIRPAL</sequence>
<feature type="domain" description="PIN" evidence="6">
    <location>
        <begin position="2"/>
        <end position="123"/>
    </location>
</feature>
<dbReference type="EC" id="3.1.-.-" evidence="5"/>
<reference evidence="7" key="2">
    <citation type="submission" date="2020-09" db="EMBL/GenBank/DDBJ databases">
        <authorList>
            <person name="Sun Q."/>
            <person name="Zhou Y."/>
        </authorList>
    </citation>
    <scope>NUCLEOTIDE SEQUENCE</scope>
    <source>
        <strain evidence="7">CGMCC 1.15330</strain>
    </source>
</reference>
<feature type="binding site" evidence="5">
    <location>
        <position position="5"/>
    </location>
    <ligand>
        <name>Mg(2+)</name>
        <dbReference type="ChEBI" id="CHEBI:18420"/>
    </ligand>
</feature>
<feature type="binding site" evidence="5">
    <location>
        <position position="98"/>
    </location>
    <ligand>
        <name>Mg(2+)</name>
        <dbReference type="ChEBI" id="CHEBI:18420"/>
    </ligand>
</feature>
<keyword evidence="5" id="KW-0800">Toxin</keyword>
<gene>
    <name evidence="5 7" type="primary">vapC</name>
    <name evidence="7" type="ORF">GCM10011380_17110</name>
</gene>
<dbReference type="InterPro" id="IPR002716">
    <property type="entry name" value="PIN_dom"/>
</dbReference>
<evidence type="ECO:0000313" key="8">
    <source>
        <dbReference type="Proteomes" id="UP000623067"/>
    </source>
</evidence>
<dbReference type="CDD" id="cd09871">
    <property type="entry name" value="PIN_MtVapC28-VapC30-like"/>
    <property type="match status" value="1"/>
</dbReference>
<evidence type="ECO:0000256" key="4">
    <source>
        <dbReference type="ARBA" id="ARBA00022801"/>
    </source>
</evidence>
<dbReference type="GO" id="GO:0016787">
    <property type="term" value="F:hydrolase activity"/>
    <property type="evidence" value="ECO:0007669"/>
    <property type="project" value="UniProtKB-KW"/>
</dbReference>
<keyword evidence="2 5" id="KW-0540">Nuclease</keyword>
<dbReference type="AlphaFoldDB" id="A0A916WSC3"/>
<comment type="cofactor">
    <cofactor evidence="5">
        <name>Mg(2+)</name>
        <dbReference type="ChEBI" id="CHEBI:18420"/>
    </cofactor>
</comment>
<dbReference type="SUPFAM" id="SSF88723">
    <property type="entry name" value="PIN domain-like"/>
    <property type="match status" value="1"/>
</dbReference>
<keyword evidence="3 5" id="KW-0479">Metal-binding</keyword>
<dbReference type="InterPro" id="IPR029060">
    <property type="entry name" value="PIN-like_dom_sf"/>
</dbReference>
<name>A0A916WSC3_9SPHN</name>
<dbReference type="EMBL" id="BMIH01000002">
    <property type="protein sequence ID" value="GGB28091.1"/>
    <property type="molecule type" value="Genomic_DNA"/>
</dbReference>
<evidence type="ECO:0000313" key="7">
    <source>
        <dbReference type="EMBL" id="GGB28091.1"/>
    </source>
</evidence>